<protein>
    <submittedName>
        <fullName evidence="1">Uncharacterized protein</fullName>
    </submittedName>
</protein>
<dbReference type="Proteomes" id="UP001066276">
    <property type="component" value="Chromosome 1_1"/>
</dbReference>
<reference evidence="1" key="1">
    <citation type="journal article" date="2022" name="bioRxiv">
        <title>Sequencing and chromosome-scale assembly of the giantPleurodeles waltlgenome.</title>
        <authorList>
            <person name="Brown T."/>
            <person name="Elewa A."/>
            <person name="Iarovenko S."/>
            <person name="Subramanian E."/>
            <person name="Araus A.J."/>
            <person name="Petzold A."/>
            <person name="Susuki M."/>
            <person name="Suzuki K.-i.T."/>
            <person name="Hayashi T."/>
            <person name="Toyoda A."/>
            <person name="Oliveira C."/>
            <person name="Osipova E."/>
            <person name="Leigh N.D."/>
            <person name="Simon A."/>
            <person name="Yun M.H."/>
        </authorList>
    </citation>
    <scope>NUCLEOTIDE SEQUENCE</scope>
    <source>
        <strain evidence="1">20211129_DDA</strain>
        <tissue evidence="1">Liver</tissue>
    </source>
</reference>
<dbReference type="EMBL" id="JANPWB010000001">
    <property type="protein sequence ID" value="KAJ1213849.1"/>
    <property type="molecule type" value="Genomic_DNA"/>
</dbReference>
<comment type="caution">
    <text evidence="1">The sequence shown here is derived from an EMBL/GenBank/DDBJ whole genome shotgun (WGS) entry which is preliminary data.</text>
</comment>
<evidence type="ECO:0000313" key="1">
    <source>
        <dbReference type="EMBL" id="KAJ1213849.1"/>
    </source>
</evidence>
<accession>A0AAV7WPG5</accession>
<organism evidence="1 2">
    <name type="scientific">Pleurodeles waltl</name>
    <name type="common">Iberian ribbed newt</name>
    <dbReference type="NCBI Taxonomy" id="8319"/>
    <lineage>
        <taxon>Eukaryota</taxon>
        <taxon>Metazoa</taxon>
        <taxon>Chordata</taxon>
        <taxon>Craniata</taxon>
        <taxon>Vertebrata</taxon>
        <taxon>Euteleostomi</taxon>
        <taxon>Amphibia</taxon>
        <taxon>Batrachia</taxon>
        <taxon>Caudata</taxon>
        <taxon>Salamandroidea</taxon>
        <taxon>Salamandridae</taxon>
        <taxon>Pleurodelinae</taxon>
        <taxon>Pleurodeles</taxon>
    </lineage>
</organism>
<gene>
    <name evidence="1" type="ORF">NDU88_001479</name>
</gene>
<dbReference type="AlphaFoldDB" id="A0AAV7WPG5"/>
<name>A0AAV7WPG5_PLEWA</name>
<proteinExistence type="predicted"/>
<keyword evidence="2" id="KW-1185">Reference proteome</keyword>
<evidence type="ECO:0000313" key="2">
    <source>
        <dbReference type="Proteomes" id="UP001066276"/>
    </source>
</evidence>
<sequence length="233" mass="26485">MQSISPTSAHSTIGEEEKRVIKNQSETCMAHPIYTQTDIMHTIQQMSHFGQQLAIQYMIEKLERDWNSCISNSTPLPYEQELHQFWRDIVACKLDSKSITEGVRICVIAREDVLNTYDKEYPMREVHPDLLTAAAITAPAAAHLPPPVPVARFVHIPWKREEVIAIKKDLPDPRKNPAGFDRDLRIAISTTTMTLKDIDYFFGVLLGPEVWYKIQRVDDAPTLGATWGGLRST</sequence>